<dbReference type="AlphaFoldDB" id="A0A9X3ASS3"/>
<dbReference type="NCBIfam" id="TIGR00157">
    <property type="entry name" value="ribosome small subunit-dependent GTPase A"/>
    <property type="match status" value="1"/>
</dbReference>
<keyword evidence="4 10" id="KW-0699">rRNA-binding</keyword>
<dbReference type="PANTHER" id="PTHR32120">
    <property type="entry name" value="SMALL RIBOSOMAL SUBUNIT BIOGENESIS GTPASE RSGA"/>
    <property type="match status" value="1"/>
</dbReference>
<feature type="binding site" evidence="10">
    <location>
        <position position="290"/>
    </location>
    <ligand>
        <name>Zn(2+)</name>
        <dbReference type="ChEBI" id="CHEBI:29105"/>
    </ligand>
</feature>
<dbReference type="Gene3D" id="1.10.40.50">
    <property type="entry name" value="Probable gtpase engc, domain 3"/>
    <property type="match status" value="1"/>
</dbReference>
<accession>A0A9X3ASS3</accession>
<dbReference type="GO" id="GO:0019843">
    <property type="term" value="F:rRNA binding"/>
    <property type="evidence" value="ECO:0007669"/>
    <property type="project" value="UniProtKB-KW"/>
</dbReference>
<dbReference type="CDD" id="cd01854">
    <property type="entry name" value="YjeQ_EngC"/>
    <property type="match status" value="1"/>
</dbReference>
<dbReference type="EMBL" id="JAOANI010000028">
    <property type="protein sequence ID" value="MCT7360349.1"/>
    <property type="molecule type" value="Genomic_DNA"/>
</dbReference>
<dbReference type="Proteomes" id="UP001147830">
    <property type="component" value="Unassembled WGS sequence"/>
</dbReference>
<name>A0A9X3ASS3_9GAMM</name>
<evidence type="ECO:0000256" key="1">
    <source>
        <dbReference type="ARBA" id="ARBA00022490"/>
    </source>
</evidence>
<dbReference type="GO" id="GO:0042274">
    <property type="term" value="P:ribosomal small subunit biogenesis"/>
    <property type="evidence" value="ECO:0007669"/>
    <property type="project" value="UniProtKB-UniRule"/>
</dbReference>
<evidence type="ECO:0000256" key="2">
    <source>
        <dbReference type="ARBA" id="ARBA00022517"/>
    </source>
</evidence>
<dbReference type="HAMAP" id="MF_01820">
    <property type="entry name" value="GTPase_RsgA"/>
    <property type="match status" value="1"/>
</dbReference>
<keyword evidence="1 10" id="KW-0963">Cytoplasm</keyword>
<evidence type="ECO:0000256" key="6">
    <source>
        <dbReference type="ARBA" id="ARBA00022801"/>
    </source>
</evidence>
<comment type="subunit">
    <text evidence="10">Monomer. Associates with 30S ribosomal subunit, binds 16S rRNA.</text>
</comment>
<evidence type="ECO:0000256" key="9">
    <source>
        <dbReference type="ARBA" id="ARBA00023134"/>
    </source>
</evidence>
<dbReference type="GO" id="GO:0003924">
    <property type="term" value="F:GTPase activity"/>
    <property type="evidence" value="ECO:0007669"/>
    <property type="project" value="UniProtKB-UniRule"/>
</dbReference>
<dbReference type="GO" id="GO:0005737">
    <property type="term" value="C:cytoplasm"/>
    <property type="evidence" value="ECO:0007669"/>
    <property type="project" value="UniProtKB-SubCell"/>
</dbReference>
<evidence type="ECO:0000259" key="12">
    <source>
        <dbReference type="PROSITE" id="PS50936"/>
    </source>
</evidence>
<reference evidence="14" key="1">
    <citation type="journal article" date="2022" name="Front. Microbiol.">
        <title>Genome-based taxonomic rearrangement of Oceanobacter-related bacteria including the description of Thalassolituus hydrocarbonoclasticus sp. nov. and Thalassolituus pacificus sp. nov. and emended description of the genus Thalassolituus.</title>
        <authorList>
            <person name="Dong C."/>
            <person name="Wei L."/>
            <person name="Wang J."/>
            <person name="Lai Q."/>
            <person name="Huang Z."/>
            <person name="Shao Z."/>
        </authorList>
    </citation>
    <scope>NUCLEOTIDE SEQUENCE</scope>
    <source>
        <strain evidence="14">59MF3M-4</strain>
    </source>
</reference>
<protein>
    <recommendedName>
        <fullName evidence="10">Small ribosomal subunit biogenesis GTPase RsgA</fullName>
        <ecNumber evidence="10">3.6.1.-</ecNumber>
    </recommendedName>
</protein>
<keyword evidence="2 10" id="KW-0690">Ribosome biogenesis</keyword>
<reference evidence="14" key="2">
    <citation type="submission" date="2022-08" db="EMBL/GenBank/DDBJ databases">
        <authorList>
            <person name="Dong C."/>
        </authorList>
    </citation>
    <scope>NUCLEOTIDE SEQUENCE</scope>
    <source>
        <strain evidence="14">59MF3M-4</strain>
    </source>
</reference>
<dbReference type="EC" id="3.6.1.-" evidence="10"/>
<evidence type="ECO:0000259" key="13">
    <source>
        <dbReference type="PROSITE" id="PS51721"/>
    </source>
</evidence>
<feature type="binding site" evidence="10">
    <location>
        <position position="296"/>
    </location>
    <ligand>
        <name>Zn(2+)</name>
        <dbReference type="ChEBI" id="CHEBI:29105"/>
    </ligand>
</feature>
<dbReference type="RefSeq" id="WP_260977187.1">
    <property type="nucleotide sequence ID" value="NZ_JAOANI010000028.1"/>
</dbReference>
<feature type="binding site" evidence="10">
    <location>
        <begin position="202"/>
        <end position="210"/>
    </location>
    <ligand>
        <name>GTP</name>
        <dbReference type="ChEBI" id="CHEBI:37565"/>
    </ligand>
</feature>
<dbReference type="InterPro" id="IPR004881">
    <property type="entry name" value="Ribosome_biogen_GTPase_RsgA"/>
</dbReference>
<dbReference type="PROSITE" id="PS50936">
    <property type="entry name" value="ENGC_GTPASE"/>
    <property type="match status" value="1"/>
</dbReference>
<dbReference type="PROSITE" id="PS51721">
    <property type="entry name" value="G_CP"/>
    <property type="match status" value="1"/>
</dbReference>
<organism evidence="14 15">
    <name type="scientific">Thalassolituus pacificus</name>
    <dbReference type="NCBI Taxonomy" id="2975440"/>
    <lineage>
        <taxon>Bacteria</taxon>
        <taxon>Pseudomonadati</taxon>
        <taxon>Pseudomonadota</taxon>
        <taxon>Gammaproteobacteria</taxon>
        <taxon>Oceanospirillales</taxon>
        <taxon>Oceanospirillaceae</taxon>
        <taxon>Thalassolituus</taxon>
    </lineage>
</organism>
<evidence type="ECO:0000256" key="10">
    <source>
        <dbReference type="HAMAP-Rule" id="MF_01820"/>
    </source>
</evidence>
<dbReference type="InterPro" id="IPR010914">
    <property type="entry name" value="RsgA_GTPase_dom"/>
</dbReference>
<evidence type="ECO:0000256" key="5">
    <source>
        <dbReference type="ARBA" id="ARBA00022741"/>
    </source>
</evidence>
<feature type="region of interest" description="Disordered" evidence="11">
    <location>
        <begin position="327"/>
        <end position="357"/>
    </location>
</feature>
<keyword evidence="8 10" id="KW-0694">RNA-binding</keyword>
<evidence type="ECO:0000256" key="4">
    <source>
        <dbReference type="ARBA" id="ARBA00022730"/>
    </source>
</evidence>
<dbReference type="Pfam" id="PF03193">
    <property type="entry name" value="RsgA_GTPase"/>
    <property type="match status" value="1"/>
</dbReference>
<keyword evidence="9 10" id="KW-0342">GTP-binding</keyword>
<keyword evidence="15" id="KW-1185">Reference proteome</keyword>
<feature type="binding site" evidence="10">
    <location>
        <begin position="150"/>
        <end position="153"/>
    </location>
    <ligand>
        <name>GTP</name>
        <dbReference type="ChEBI" id="CHEBI:37565"/>
    </ligand>
</feature>
<comment type="similarity">
    <text evidence="10">Belongs to the TRAFAC class YlqF/YawG GTPase family. RsgA subfamily.</text>
</comment>
<keyword evidence="6 10" id="KW-0378">Hydrolase</keyword>
<feature type="domain" description="CP-type G" evidence="13">
    <location>
        <begin position="102"/>
        <end position="260"/>
    </location>
</feature>
<evidence type="ECO:0000313" key="15">
    <source>
        <dbReference type="Proteomes" id="UP001147830"/>
    </source>
</evidence>
<feature type="binding site" evidence="10">
    <location>
        <position position="288"/>
    </location>
    <ligand>
        <name>Zn(2+)</name>
        <dbReference type="ChEBI" id="CHEBI:29105"/>
    </ligand>
</feature>
<gene>
    <name evidence="10 14" type="primary">rsgA</name>
    <name evidence="14" type="ORF">NYR02_15105</name>
</gene>
<comment type="function">
    <text evidence="10">One of several proteins that assist in the late maturation steps of the functional core of the 30S ribosomal subunit. Helps release RbfA from mature subunits. May play a role in the assembly of ribosomal proteins into the subunit. Circularly permuted GTPase that catalyzes slow GTP hydrolysis, GTPase activity is stimulated by the 30S ribosomal subunit.</text>
</comment>
<feature type="compositionally biased region" description="Basic and acidic residues" evidence="11">
    <location>
        <begin position="333"/>
        <end position="350"/>
    </location>
</feature>
<dbReference type="InterPro" id="IPR030378">
    <property type="entry name" value="G_CP_dom"/>
</dbReference>
<keyword evidence="7 10" id="KW-0862">Zinc</keyword>
<dbReference type="InterPro" id="IPR027417">
    <property type="entry name" value="P-loop_NTPase"/>
</dbReference>
<keyword evidence="3 10" id="KW-0479">Metal-binding</keyword>
<evidence type="ECO:0000256" key="8">
    <source>
        <dbReference type="ARBA" id="ARBA00022884"/>
    </source>
</evidence>
<comment type="cofactor">
    <cofactor evidence="10">
        <name>Zn(2+)</name>
        <dbReference type="ChEBI" id="CHEBI:29105"/>
    </cofactor>
    <text evidence="10">Binds 1 zinc ion per subunit.</text>
</comment>
<keyword evidence="5 10" id="KW-0547">Nucleotide-binding</keyword>
<dbReference type="PANTHER" id="PTHR32120:SF10">
    <property type="entry name" value="SMALL RIBOSOMAL SUBUNIT BIOGENESIS GTPASE RSGA"/>
    <property type="match status" value="1"/>
</dbReference>
<comment type="caution">
    <text evidence="14">The sequence shown here is derived from an EMBL/GenBank/DDBJ whole genome shotgun (WGS) entry which is preliminary data.</text>
</comment>
<dbReference type="Gene3D" id="3.40.50.300">
    <property type="entry name" value="P-loop containing nucleotide triphosphate hydrolases"/>
    <property type="match status" value="1"/>
</dbReference>
<evidence type="ECO:0000256" key="3">
    <source>
        <dbReference type="ARBA" id="ARBA00022723"/>
    </source>
</evidence>
<sequence>MTTQTSLTSLGWQAFFQQQLSLDEWQQCYPVRVLEQHKTLLDVSGEQGAMRLPYTPAVLSQLGAICVGDWLLLNRSDVSMQQPTIIRRLERLSCFQRRAAGSKVGMQLIAANVDTAFIVCSLNDDFNLNRIERYLSIVHESGAEAVVVLSKADLCEQADERQQQVQRLDPMLAVVTVSGLNSDSVQQLTPWCRSGKTVALLGSSGAGKSTLSNQLLGQEVQATGTIREDDSKGRHTTTKRSLLAMPGGAMILDTPGMRELQLADCADGLAQTFADIEQLAQQCRFIDCGHTNEPGCAIQMALKNGTLEERRLHHYAKLQREQQFNSATIAQRRAGEREIGKLHKRIQGERKRQKKLS</sequence>
<dbReference type="GO" id="GO:0005525">
    <property type="term" value="F:GTP binding"/>
    <property type="evidence" value="ECO:0007669"/>
    <property type="project" value="UniProtKB-UniRule"/>
</dbReference>
<evidence type="ECO:0000313" key="14">
    <source>
        <dbReference type="EMBL" id="MCT7360349.1"/>
    </source>
</evidence>
<comment type="subcellular location">
    <subcellularLocation>
        <location evidence="10">Cytoplasm</location>
    </subcellularLocation>
</comment>
<evidence type="ECO:0000256" key="11">
    <source>
        <dbReference type="SAM" id="MobiDB-lite"/>
    </source>
</evidence>
<evidence type="ECO:0000256" key="7">
    <source>
        <dbReference type="ARBA" id="ARBA00022833"/>
    </source>
</evidence>
<feature type="domain" description="EngC GTPase" evidence="12">
    <location>
        <begin position="111"/>
        <end position="258"/>
    </location>
</feature>
<proteinExistence type="inferred from homology"/>
<dbReference type="GO" id="GO:0046872">
    <property type="term" value="F:metal ion binding"/>
    <property type="evidence" value="ECO:0007669"/>
    <property type="project" value="UniProtKB-KW"/>
</dbReference>
<feature type="binding site" evidence="10">
    <location>
        <position position="283"/>
    </location>
    <ligand>
        <name>Zn(2+)</name>
        <dbReference type="ChEBI" id="CHEBI:29105"/>
    </ligand>
</feature>
<dbReference type="SUPFAM" id="SSF52540">
    <property type="entry name" value="P-loop containing nucleoside triphosphate hydrolases"/>
    <property type="match status" value="1"/>
</dbReference>